<organism evidence="1 2">
    <name type="scientific">Globodera rostochiensis</name>
    <name type="common">Golden nematode worm</name>
    <name type="synonym">Heterodera rostochiensis</name>
    <dbReference type="NCBI Taxonomy" id="31243"/>
    <lineage>
        <taxon>Eukaryota</taxon>
        <taxon>Metazoa</taxon>
        <taxon>Ecdysozoa</taxon>
        <taxon>Nematoda</taxon>
        <taxon>Chromadorea</taxon>
        <taxon>Rhabditida</taxon>
        <taxon>Tylenchina</taxon>
        <taxon>Tylenchomorpha</taxon>
        <taxon>Tylenchoidea</taxon>
        <taxon>Heteroderidae</taxon>
        <taxon>Heteroderinae</taxon>
        <taxon>Globodera</taxon>
    </lineage>
</organism>
<accession>A0A914GZ51</accession>
<proteinExistence type="predicted"/>
<reference evidence="2" key="1">
    <citation type="submission" date="2022-11" db="UniProtKB">
        <authorList>
            <consortium name="WormBaseParasite"/>
        </authorList>
    </citation>
    <scope>IDENTIFICATION</scope>
</reference>
<dbReference type="Proteomes" id="UP000887572">
    <property type="component" value="Unplaced"/>
</dbReference>
<protein>
    <submittedName>
        <fullName evidence="2">F-box associated domain-containing protein</fullName>
    </submittedName>
</protein>
<evidence type="ECO:0000313" key="1">
    <source>
        <dbReference type="Proteomes" id="UP000887572"/>
    </source>
</evidence>
<sequence>MSDNPKKVEKRLKEIFVCDDVLFEAFKFCGPFVLGLKAALISDRFDLLVDAHFKLKEWSLGRLEIRRAVKGNGAEIAKYVDCQVDRKLPIPQDSLPDNVIGFESLQIRYIDRSVIEFLYRIRRLFDSKEISVWIGTPDNQSRCWEIICHRIWPLINDSIYGVNFHSSDLDRFRRYSPTILRSCPKLRVINSKYVFGSARGSTPQAVVEWLHTPRGDGLPKVLECDFCSEGIGMHLLKLAFFKSTDPVNFIVYLYHWSGDIMPFKLKNILTGERLELRFFKRQFRENYWILVRCPIERDEKKWAELEEEAAEWNWCQWNCVDIDFDNSGIGDGLKMFDDTNEGPSIKPRK</sequence>
<dbReference type="AlphaFoldDB" id="A0A914GZ51"/>
<name>A0A914GZ51_GLORO</name>
<evidence type="ECO:0000313" key="2">
    <source>
        <dbReference type="WBParaSite" id="Gr19_v10_g12525.t1"/>
    </source>
</evidence>
<dbReference type="WBParaSite" id="Gr19_v10_g12525.t1">
    <property type="protein sequence ID" value="Gr19_v10_g12525.t1"/>
    <property type="gene ID" value="Gr19_v10_g12525"/>
</dbReference>
<keyword evidence="1" id="KW-1185">Reference proteome</keyword>